<dbReference type="AlphaFoldDB" id="A0A4R1QRB2"/>
<proteinExistence type="predicted"/>
<dbReference type="STRING" id="1650663.GCA_001486665_01965"/>
<feature type="transmembrane region" description="Helical" evidence="1">
    <location>
        <begin position="75"/>
        <end position="95"/>
    </location>
</feature>
<name>A0A4R1QRB2_9FIRM</name>
<keyword evidence="1" id="KW-1133">Transmembrane helix</keyword>
<protein>
    <recommendedName>
        <fullName evidence="4">DUF454 domain-containing protein</fullName>
    </recommendedName>
</protein>
<keyword evidence="1" id="KW-0472">Membrane</keyword>
<feature type="transmembrane region" description="Helical" evidence="1">
    <location>
        <begin position="51"/>
        <end position="70"/>
    </location>
</feature>
<evidence type="ECO:0000313" key="2">
    <source>
        <dbReference type="EMBL" id="TCL54895.1"/>
    </source>
</evidence>
<dbReference type="PANTHER" id="PTHR35813:SF1">
    <property type="entry name" value="INNER MEMBRANE PROTEIN YBAN"/>
    <property type="match status" value="1"/>
</dbReference>
<dbReference type="Proteomes" id="UP000295184">
    <property type="component" value="Unassembled WGS sequence"/>
</dbReference>
<reference evidence="2 3" key="1">
    <citation type="submission" date="2019-03" db="EMBL/GenBank/DDBJ databases">
        <title>Genomic Encyclopedia of Type Strains, Phase IV (KMG-IV): sequencing the most valuable type-strain genomes for metagenomic binning, comparative biology and taxonomic classification.</title>
        <authorList>
            <person name="Goeker M."/>
        </authorList>
    </citation>
    <scope>NUCLEOTIDE SEQUENCE [LARGE SCALE GENOMIC DNA]</scope>
    <source>
        <strain evidence="2 3">DSM 100451</strain>
    </source>
</reference>
<gene>
    <name evidence="2" type="ORF">EDD77_11918</name>
</gene>
<organism evidence="2 3">
    <name type="scientific">Allofournierella massiliensis</name>
    <dbReference type="NCBI Taxonomy" id="1650663"/>
    <lineage>
        <taxon>Bacteria</taxon>
        <taxon>Bacillati</taxon>
        <taxon>Bacillota</taxon>
        <taxon>Clostridia</taxon>
        <taxon>Eubacteriales</taxon>
        <taxon>Oscillospiraceae</taxon>
        <taxon>Allofournierella</taxon>
    </lineage>
</organism>
<dbReference type="GO" id="GO:0005886">
    <property type="term" value="C:plasma membrane"/>
    <property type="evidence" value="ECO:0007669"/>
    <property type="project" value="TreeGrafter"/>
</dbReference>
<sequence length="105" mass="12048">MPMLPAFPFLMLAAYCFGKSSERLDQWFRNTKLYKDNLEDYVSGRGMTRKAKIRVVITVTVLMSIGFLIMFGKGIFIGCAVLSAVWIFHVLYFFFGVKTMPEEAE</sequence>
<dbReference type="PANTHER" id="PTHR35813">
    <property type="entry name" value="INNER MEMBRANE PROTEIN YBAN"/>
    <property type="match status" value="1"/>
</dbReference>
<dbReference type="EMBL" id="SLUM01000019">
    <property type="protein sequence ID" value="TCL54895.1"/>
    <property type="molecule type" value="Genomic_DNA"/>
</dbReference>
<dbReference type="InterPro" id="IPR007401">
    <property type="entry name" value="DUF454"/>
</dbReference>
<accession>A0A4R1QRB2</accession>
<comment type="caution">
    <text evidence="2">The sequence shown here is derived from an EMBL/GenBank/DDBJ whole genome shotgun (WGS) entry which is preliminary data.</text>
</comment>
<evidence type="ECO:0000313" key="3">
    <source>
        <dbReference type="Proteomes" id="UP000295184"/>
    </source>
</evidence>
<evidence type="ECO:0000256" key="1">
    <source>
        <dbReference type="SAM" id="Phobius"/>
    </source>
</evidence>
<evidence type="ECO:0008006" key="4">
    <source>
        <dbReference type="Google" id="ProtNLM"/>
    </source>
</evidence>
<keyword evidence="1" id="KW-0812">Transmembrane</keyword>
<dbReference type="Pfam" id="PF04304">
    <property type="entry name" value="DUF454"/>
    <property type="match status" value="1"/>
</dbReference>